<feature type="compositionally biased region" description="Basic and acidic residues" evidence="1">
    <location>
        <begin position="12"/>
        <end position="22"/>
    </location>
</feature>
<protein>
    <submittedName>
        <fullName evidence="2">Uncharacterized protein</fullName>
    </submittedName>
</protein>
<sequence length="220" mass="23938">MPRDWTPAQRAEASEKAKERWAKQGGQRAAIAEAPSAEQMLISQAQATAPQVSTQDLSTVVDKETMGDDRGTVSHTKPGKVRVYKPTPYGYRAREIPVTNLAQALKGGFLPHCPDCNEAGIPGADCGDGPNDCPNREKRMYRVCSVPQCGKKIYDYLQDIEVADEGDEMKIKDDAYMQSTPELRTKSVLDKHMLLLHPNEAAAAGIVAPAQRTLVGSASQ</sequence>
<name>A0A0F9ST19_9ZZZZ</name>
<organism evidence="2">
    <name type="scientific">marine sediment metagenome</name>
    <dbReference type="NCBI Taxonomy" id="412755"/>
    <lineage>
        <taxon>unclassified sequences</taxon>
        <taxon>metagenomes</taxon>
        <taxon>ecological metagenomes</taxon>
    </lineage>
</organism>
<evidence type="ECO:0000313" key="2">
    <source>
        <dbReference type="EMBL" id="KKN32293.1"/>
    </source>
</evidence>
<reference evidence="2" key="1">
    <citation type="journal article" date="2015" name="Nature">
        <title>Complex archaea that bridge the gap between prokaryotes and eukaryotes.</title>
        <authorList>
            <person name="Spang A."/>
            <person name="Saw J.H."/>
            <person name="Jorgensen S.L."/>
            <person name="Zaremba-Niedzwiedzka K."/>
            <person name="Martijn J."/>
            <person name="Lind A.E."/>
            <person name="van Eijk R."/>
            <person name="Schleper C."/>
            <person name="Guy L."/>
            <person name="Ettema T.J."/>
        </authorList>
    </citation>
    <scope>NUCLEOTIDE SEQUENCE</scope>
</reference>
<evidence type="ECO:0000256" key="1">
    <source>
        <dbReference type="SAM" id="MobiDB-lite"/>
    </source>
</evidence>
<dbReference type="EMBL" id="LAZR01002262">
    <property type="protein sequence ID" value="KKN32293.1"/>
    <property type="molecule type" value="Genomic_DNA"/>
</dbReference>
<accession>A0A0F9ST19</accession>
<proteinExistence type="predicted"/>
<dbReference type="AlphaFoldDB" id="A0A0F9ST19"/>
<gene>
    <name evidence="2" type="ORF">LCGC14_0815350</name>
</gene>
<comment type="caution">
    <text evidence="2">The sequence shown here is derived from an EMBL/GenBank/DDBJ whole genome shotgun (WGS) entry which is preliminary data.</text>
</comment>
<feature type="region of interest" description="Disordered" evidence="1">
    <location>
        <begin position="1"/>
        <end position="34"/>
    </location>
</feature>